<feature type="region of interest" description="Disordered" evidence="1">
    <location>
        <begin position="242"/>
        <end position="355"/>
    </location>
</feature>
<comment type="caution">
    <text evidence="4">The sequence shown here is derived from an EMBL/GenBank/DDBJ whole genome shotgun (WGS) entry which is preliminary data.</text>
</comment>
<sequence>MAIEISDRLAEFLYWVTGERFPGTNEDRLFAVASALDAAGNGVDESRPHLATAVRRIREGVGGNSFEAFLNSVNDYVRDPGYVTGAAQHLRSMGRNTRDAGTQIQYQKMMILASTIEMFASFVLAFAFAFGNPGAAMAWLAARVAVFRFLIRTLFTRLLMAAVLVVGSEALMEAFLDGIIQRIQMRLGTRDQFDSRQFWQAVRDGSIGGAVILALGPAFAGIGSVLTRINLPRGLRPDNLDALGRATPDRTLVPSPTPLPASASAYATTRPDSSARLAPPSSPRSSSRAPSRRPTVRASTCTAESRRQGRSAPPSTSAARRAGPPSTSGSTTRAARPAAPAATEPTSPPRTPRRS</sequence>
<dbReference type="EMBL" id="POTY01000157">
    <property type="protein sequence ID" value="PZG14117.1"/>
    <property type="molecule type" value="Genomic_DNA"/>
</dbReference>
<dbReference type="OrthoDB" id="3290122at2"/>
<proteinExistence type="predicted"/>
<evidence type="ECO:0000313" key="4">
    <source>
        <dbReference type="EMBL" id="PZG14117.1"/>
    </source>
</evidence>
<protein>
    <recommendedName>
        <fullName evidence="3">Outer membrane channel protein CpnT-like N-terminal domain-containing protein</fullName>
    </recommendedName>
</protein>
<feature type="compositionally biased region" description="Pro residues" evidence="1">
    <location>
        <begin position="346"/>
        <end position="355"/>
    </location>
</feature>
<dbReference type="InterPro" id="IPR057746">
    <property type="entry name" value="CpnT-like_N"/>
</dbReference>
<feature type="transmembrane region" description="Helical" evidence="2">
    <location>
        <begin position="158"/>
        <end position="180"/>
    </location>
</feature>
<keyword evidence="2" id="KW-0812">Transmembrane</keyword>
<keyword evidence="2" id="KW-0472">Membrane</keyword>
<gene>
    <name evidence="4" type="ORF">C1I95_22415</name>
</gene>
<accession>A0A2W2EXI6</accession>
<evidence type="ECO:0000259" key="3">
    <source>
        <dbReference type="Pfam" id="PF25547"/>
    </source>
</evidence>
<reference evidence="4 5" key="1">
    <citation type="submission" date="2018-01" db="EMBL/GenBank/DDBJ databases">
        <title>Draft genome sequence of Jishengella sp. NA12.</title>
        <authorList>
            <person name="Sahin N."/>
            <person name="Ay H."/>
            <person name="Saygin H."/>
        </authorList>
    </citation>
    <scope>NUCLEOTIDE SEQUENCE [LARGE SCALE GENOMIC DNA]</scope>
    <source>
        <strain evidence="4 5">NA12</strain>
    </source>
</reference>
<feature type="compositionally biased region" description="Low complexity" evidence="1">
    <location>
        <begin position="260"/>
        <end position="289"/>
    </location>
</feature>
<dbReference type="Proteomes" id="UP000248924">
    <property type="component" value="Unassembled WGS sequence"/>
</dbReference>
<dbReference type="Pfam" id="PF25547">
    <property type="entry name" value="WXG100_2"/>
    <property type="match status" value="1"/>
</dbReference>
<evidence type="ECO:0000256" key="2">
    <source>
        <dbReference type="SAM" id="Phobius"/>
    </source>
</evidence>
<organism evidence="4 5">
    <name type="scientific">Micromonospora craterilacus</name>
    <dbReference type="NCBI Taxonomy" id="1655439"/>
    <lineage>
        <taxon>Bacteria</taxon>
        <taxon>Bacillati</taxon>
        <taxon>Actinomycetota</taxon>
        <taxon>Actinomycetes</taxon>
        <taxon>Micromonosporales</taxon>
        <taxon>Micromonosporaceae</taxon>
        <taxon>Micromonospora</taxon>
    </lineage>
</organism>
<feature type="transmembrane region" description="Helical" evidence="2">
    <location>
        <begin position="207"/>
        <end position="226"/>
    </location>
</feature>
<evidence type="ECO:0000256" key="1">
    <source>
        <dbReference type="SAM" id="MobiDB-lite"/>
    </source>
</evidence>
<keyword evidence="5" id="KW-1185">Reference proteome</keyword>
<name>A0A2W2EXI6_9ACTN</name>
<dbReference type="RefSeq" id="WP_146605793.1">
    <property type="nucleotide sequence ID" value="NZ_POTY01000157.1"/>
</dbReference>
<dbReference type="AlphaFoldDB" id="A0A2W2EXI6"/>
<feature type="domain" description="Outer membrane channel protein CpnT-like N-terminal" evidence="3">
    <location>
        <begin position="11"/>
        <end position="145"/>
    </location>
</feature>
<evidence type="ECO:0000313" key="5">
    <source>
        <dbReference type="Proteomes" id="UP000248924"/>
    </source>
</evidence>
<feature type="compositionally biased region" description="Low complexity" evidence="1">
    <location>
        <begin position="310"/>
        <end position="345"/>
    </location>
</feature>
<keyword evidence="2" id="KW-1133">Transmembrane helix</keyword>